<comment type="similarity">
    <text evidence="2">Belongs to the cation transport ATPase (P-type) (TC 3.A.3) family. Type IB subfamily.</text>
</comment>
<dbReference type="Gene3D" id="3.40.1110.10">
    <property type="entry name" value="Calcium-transporting ATPase, cytoplasmic domain N"/>
    <property type="match status" value="1"/>
</dbReference>
<dbReference type="SFLD" id="SFLDG00002">
    <property type="entry name" value="C1.7:_P-type_atpase_like"/>
    <property type="match status" value="1"/>
</dbReference>
<evidence type="ECO:0000313" key="14">
    <source>
        <dbReference type="Proteomes" id="UP001149411"/>
    </source>
</evidence>
<evidence type="ECO:0000256" key="9">
    <source>
        <dbReference type="ARBA" id="ARBA00023136"/>
    </source>
</evidence>
<feature type="transmembrane region" description="Helical" evidence="11">
    <location>
        <begin position="227"/>
        <end position="245"/>
    </location>
</feature>
<evidence type="ECO:0000256" key="8">
    <source>
        <dbReference type="ARBA" id="ARBA00022989"/>
    </source>
</evidence>
<keyword evidence="4" id="KW-0479">Metal-binding</keyword>
<keyword evidence="8 11" id="KW-1133">Transmembrane helix</keyword>
<dbReference type="NCBIfam" id="TIGR01494">
    <property type="entry name" value="ATPase_P-type"/>
    <property type="match status" value="1"/>
</dbReference>
<evidence type="ECO:0000256" key="7">
    <source>
        <dbReference type="ARBA" id="ARBA00022967"/>
    </source>
</evidence>
<dbReference type="SUPFAM" id="SSF81665">
    <property type="entry name" value="Calcium ATPase, transmembrane domain M"/>
    <property type="match status" value="1"/>
</dbReference>
<dbReference type="SFLD" id="SFLDS00003">
    <property type="entry name" value="Haloacid_Dehalogenase"/>
    <property type="match status" value="1"/>
</dbReference>
<keyword evidence="5" id="KW-0547">Nucleotide-binding</keyword>
<dbReference type="InterPro" id="IPR023298">
    <property type="entry name" value="ATPase_P-typ_TM_dom_sf"/>
</dbReference>
<dbReference type="PROSITE" id="PS50846">
    <property type="entry name" value="HMA_2"/>
    <property type="match status" value="1"/>
</dbReference>
<reference evidence="13" key="1">
    <citation type="submission" date="2022-09" db="EMBL/GenBank/DDBJ databases">
        <title>Haloadaptaus new haloarchaeum isolated from saline soil.</title>
        <authorList>
            <person name="Duran-Viseras A."/>
            <person name="Sanchez-Porro C."/>
            <person name="Ventosa A."/>
        </authorList>
    </citation>
    <scope>NUCLEOTIDE SEQUENCE</scope>
    <source>
        <strain evidence="13">F3-133</strain>
    </source>
</reference>
<dbReference type="InterPro" id="IPR001757">
    <property type="entry name" value="P_typ_ATPase"/>
</dbReference>
<dbReference type="GO" id="GO:0012505">
    <property type="term" value="C:endomembrane system"/>
    <property type="evidence" value="ECO:0007669"/>
    <property type="project" value="UniProtKB-SubCell"/>
</dbReference>
<dbReference type="InterPro" id="IPR018303">
    <property type="entry name" value="ATPase_P-typ_P_site"/>
</dbReference>
<feature type="transmembrane region" description="Helical" evidence="11">
    <location>
        <begin position="125"/>
        <end position="148"/>
    </location>
</feature>
<evidence type="ECO:0000256" key="1">
    <source>
        <dbReference type="ARBA" id="ARBA00004127"/>
    </source>
</evidence>
<feature type="transmembrane region" description="Helical" evidence="11">
    <location>
        <begin position="378"/>
        <end position="399"/>
    </location>
</feature>
<dbReference type="Pfam" id="PF00702">
    <property type="entry name" value="Hydrolase"/>
    <property type="match status" value="1"/>
</dbReference>
<evidence type="ECO:0000259" key="12">
    <source>
        <dbReference type="PROSITE" id="PS50846"/>
    </source>
</evidence>
<dbReference type="InterPro" id="IPR023299">
    <property type="entry name" value="ATPase_P-typ_cyto_dom_N"/>
</dbReference>
<dbReference type="PROSITE" id="PS01229">
    <property type="entry name" value="COF_2"/>
    <property type="match status" value="1"/>
</dbReference>
<feature type="compositionally biased region" description="Basic and acidic residues" evidence="10">
    <location>
        <begin position="1"/>
        <end position="12"/>
    </location>
</feature>
<dbReference type="InterPro" id="IPR036412">
    <property type="entry name" value="HAD-like_sf"/>
</dbReference>
<evidence type="ECO:0000256" key="5">
    <source>
        <dbReference type="ARBA" id="ARBA00022741"/>
    </source>
</evidence>
<feature type="compositionally biased region" description="Basic and acidic residues" evidence="10">
    <location>
        <begin position="71"/>
        <end position="82"/>
    </location>
</feature>
<evidence type="ECO:0000256" key="10">
    <source>
        <dbReference type="SAM" id="MobiDB-lite"/>
    </source>
</evidence>
<dbReference type="NCBIfam" id="TIGR01525">
    <property type="entry name" value="ATPase-IB_hvy"/>
    <property type="match status" value="1"/>
</dbReference>
<dbReference type="SUPFAM" id="SSF55008">
    <property type="entry name" value="HMA, heavy metal-associated domain"/>
    <property type="match status" value="1"/>
</dbReference>
<accession>A0A9Q4C373</accession>
<dbReference type="PANTHER" id="PTHR43520">
    <property type="entry name" value="ATP7, ISOFORM B"/>
    <property type="match status" value="1"/>
</dbReference>
<dbReference type="PROSITE" id="PS00154">
    <property type="entry name" value="ATPASE_E1_E2"/>
    <property type="match status" value="1"/>
</dbReference>
<evidence type="ECO:0000256" key="4">
    <source>
        <dbReference type="ARBA" id="ARBA00022723"/>
    </source>
</evidence>
<dbReference type="InterPro" id="IPR044492">
    <property type="entry name" value="P_typ_ATPase_HD_dom"/>
</dbReference>
<dbReference type="GO" id="GO:0055070">
    <property type="term" value="P:copper ion homeostasis"/>
    <property type="evidence" value="ECO:0007669"/>
    <property type="project" value="TreeGrafter"/>
</dbReference>
<dbReference type="AlphaFoldDB" id="A0A9Q4C373"/>
<feature type="transmembrane region" description="Helical" evidence="11">
    <location>
        <begin position="715"/>
        <end position="748"/>
    </location>
</feature>
<dbReference type="InterPro" id="IPR008250">
    <property type="entry name" value="ATPase_P-typ_transduc_dom_A_sf"/>
</dbReference>
<dbReference type="GO" id="GO:0016887">
    <property type="term" value="F:ATP hydrolysis activity"/>
    <property type="evidence" value="ECO:0007669"/>
    <property type="project" value="InterPro"/>
</dbReference>
<dbReference type="SFLD" id="SFLDF00027">
    <property type="entry name" value="p-type_atpase"/>
    <property type="match status" value="1"/>
</dbReference>
<dbReference type="GO" id="GO:0016020">
    <property type="term" value="C:membrane"/>
    <property type="evidence" value="ECO:0007669"/>
    <property type="project" value="InterPro"/>
</dbReference>
<feature type="compositionally biased region" description="Basic and acidic residues" evidence="10">
    <location>
        <begin position="90"/>
        <end position="104"/>
    </location>
</feature>
<dbReference type="InterPro" id="IPR036163">
    <property type="entry name" value="HMA_dom_sf"/>
</dbReference>
<dbReference type="Pfam" id="PF00122">
    <property type="entry name" value="E1-E2_ATPase"/>
    <property type="match status" value="1"/>
</dbReference>
<evidence type="ECO:0000313" key="13">
    <source>
        <dbReference type="EMBL" id="MCX2818267.1"/>
    </source>
</evidence>
<sequence>MDEKLDESRGDGNDDVEDTSGDGLEQTFLRVDGMHSSISEDLLEKVGEGIDGVEDVSASYVTGGVKLRHDGSVSGEEVKERLSTAGHTAYTREEGGEDDDRRDSGSTVTGAESRRDEPMIGVKHAVGIIFGGFLLIPYMALVYPGYVLSFLNVETGYSLSAADGATFLRLYMVLTGFVLYFTGLPVLRGAYMGILTRKPNTDMLVSLTIVTAYLYGTVAAFAGRGDVYYDLTIVVSSVVVSSIFYESSVKEKAVEALGEITSSRIDEARLYTDDGTEEVNVDEVAPDDRILVREGERVPVGGSLVSGSCTADESVVTGESLPVDKKEGDEMVAGSTVTSGVAVVRVAEDGSTGVRGITRGVWDIQAADHGAERRTNRIASFVLPVLVVVGVAVGAVYLARGASSAGAVLAALTVFLTASPWGMGLVAPLTSASNITEATENGIVVFDETHFERLRGIDTVVFDKTGTLTTGEMEVVGTEGSDELLRKAGSLEGFASHPAAEAVHDAFGTDTYEVEEVETFATGVSGKVGTQRLLVGNRALFDDEGWDVSEQFRERAEEEKDAGRLPVMIGADGEAQALITLSDEHRESWRETVSGLTAKGIEVVILTGDGEEATRTFAEYEDVDTSFSEVPPKGKMEAVRRLSDDGTVAMVGDGTNDALPLAEADFSISMDGGTAVAADAADFAVVEGDIRLVDKAFEISQTSRRKYRQNLSLSFLYNLMVVPSAVLGILNPLLVISAASVTAVGIWVNSSWLRNGLGGGSV</sequence>
<dbReference type="InterPro" id="IPR023214">
    <property type="entry name" value="HAD_sf"/>
</dbReference>
<dbReference type="RefSeq" id="WP_266086010.1">
    <property type="nucleotide sequence ID" value="NZ_RKLV01000002.1"/>
</dbReference>
<dbReference type="InterPro" id="IPR027256">
    <property type="entry name" value="P-typ_ATPase_IB"/>
</dbReference>
<evidence type="ECO:0000256" key="6">
    <source>
        <dbReference type="ARBA" id="ARBA00022840"/>
    </source>
</evidence>
<evidence type="ECO:0000256" key="11">
    <source>
        <dbReference type="SAM" id="Phobius"/>
    </source>
</evidence>
<keyword evidence="14" id="KW-1185">Reference proteome</keyword>
<keyword evidence="7" id="KW-1278">Translocase</keyword>
<keyword evidence="9 11" id="KW-0472">Membrane</keyword>
<dbReference type="PANTHER" id="PTHR43520:SF8">
    <property type="entry name" value="P-TYPE CU(+) TRANSPORTER"/>
    <property type="match status" value="1"/>
</dbReference>
<dbReference type="Proteomes" id="UP001149411">
    <property type="component" value="Unassembled WGS sequence"/>
</dbReference>
<dbReference type="InterPro" id="IPR059000">
    <property type="entry name" value="ATPase_P-type_domA"/>
</dbReference>
<dbReference type="Gene3D" id="3.40.50.1000">
    <property type="entry name" value="HAD superfamily/HAD-like"/>
    <property type="match status" value="1"/>
</dbReference>
<dbReference type="SUPFAM" id="SSF81653">
    <property type="entry name" value="Calcium ATPase, transduction domain A"/>
    <property type="match status" value="1"/>
</dbReference>
<dbReference type="GO" id="GO:0005524">
    <property type="term" value="F:ATP binding"/>
    <property type="evidence" value="ECO:0007669"/>
    <property type="project" value="UniProtKB-KW"/>
</dbReference>
<feature type="region of interest" description="Disordered" evidence="10">
    <location>
        <begin position="71"/>
        <end position="114"/>
    </location>
</feature>
<feature type="transmembrane region" description="Helical" evidence="11">
    <location>
        <begin position="168"/>
        <end position="191"/>
    </location>
</feature>
<dbReference type="EMBL" id="RKLV01000002">
    <property type="protein sequence ID" value="MCX2818267.1"/>
    <property type="molecule type" value="Genomic_DNA"/>
</dbReference>
<evidence type="ECO:0000256" key="2">
    <source>
        <dbReference type="ARBA" id="ARBA00006024"/>
    </source>
</evidence>
<dbReference type="GO" id="GO:0005507">
    <property type="term" value="F:copper ion binding"/>
    <property type="evidence" value="ECO:0007669"/>
    <property type="project" value="TreeGrafter"/>
</dbReference>
<dbReference type="PRINTS" id="PR00119">
    <property type="entry name" value="CATATPASE"/>
</dbReference>
<feature type="transmembrane region" description="Helical" evidence="11">
    <location>
        <begin position="405"/>
        <end position="427"/>
    </location>
</feature>
<keyword evidence="3 11" id="KW-0812">Transmembrane</keyword>
<keyword evidence="6" id="KW-0067">ATP-binding</keyword>
<dbReference type="GO" id="GO:0043682">
    <property type="term" value="F:P-type divalent copper transporter activity"/>
    <property type="evidence" value="ECO:0007669"/>
    <property type="project" value="TreeGrafter"/>
</dbReference>
<dbReference type="Gene3D" id="2.70.150.10">
    <property type="entry name" value="Calcium-transporting ATPase, cytoplasmic transduction domain A"/>
    <property type="match status" value="1"/>
</dbReference>
<dbReference type="SUPFAM" id="SSF56784">
    <property type="entry name" value="HAD-like"/>
    <property type="match status" value="1"/>
</dbReference>
<comment type="subcellular location">
    <subcellularLocation>
        <location evidence="1">Endomembrane system</location>
        <topology evidence="1">Multi-pass membrane protein</topology>
    </subcellularLocation>
</comment>
<name>A0A9Q4C373_9EURY</name>
<comment type="caution">
    <text evidence="13">The sequence shown here is derived from an EMBL/GenBank/DDBJ whole genome shotgun (WGS) entry which is preliminary data.</text>
</comment>
<evidence type="ECO:0000256" key="3">
    <source>
        <dbReference type="ARBA" id="ARBA00022692"/>
    </source>
</evidence>
<gene>
    <name evidence="13" type="ORF">EGH25_02730</name>
</gene>
<dbReference type="InterPro" id="IPR006121">
    <property type="entry name" value="HMA_dom"/>
</dbReference>
<protein>
    <submittedName>
        <fullName evidence="13">Cation-translocating P-type ATPase</fullName>
    </submittedName>
</protein>
<feature type="domain" description="HMA" evidence="12">
    <location>
        <begin position="25"/>
        <end position="90"/>
    </location>
</feature>
<feature type="region of interest" description="Disordered" evidence="10">
    <location>
        <begin position="1"/>
        <end position="26"/>
    </location>
</feature>
<proteinExistence type="inferred from homology"/>
<organism evidence="13 14">
    <name type="scientific">Halorutilus salinus</name>
    <dbReference type="NCBI Taxonomy" id="2487751"/>
    <lineage>
        <taxon>Archaea</taxon>
        <taxon>Methanobacteriati</taxon>
        <taxon>Methanobacteriota</taxon>
        <taxon>Stenosarchaea group</taxon>
        <taxon>Halobacteria</taxon>
        <taxon>Halorutilales</taxon>
        <taxon>Halorutilaceae</taxon>
        <taxon>Halorutilus</taxon>
    </lineage>
</organism>
<feature type="transmembrane region" description="Helical" evidence="11">
    <location>
        <begin position="203"/>
        <end position="221"/>
    </location>
</feature>